<name>E3RTT6_PYRTT</name>
<dbReference type="KEGG" id="pte:PTT_12441"/>
<dbReference type="AlphaFoldDB" id="E3RTT6"/>
<evidence type="ECO:0000313" key="1">
    <source>
        <dbReference type="EMBL" id="EFQ90863.1"/>
    </source>
</evidence>
<organism evidence="2">
    <name type="scientific">Pyrenophora teres f. teres (strain 0-1)</name>
    <name type="common">Barley net blotch fungus</name>
    <name type="synonym">Drechslera teres f. teres</name>
    <dbReference type="NCBI Taxonomy" id="861557"/>
    <lineage>
        <taxon>Eukaryota</taxon>
        <taxon>Fungi</taxon>
        <taxon>Dikarya</taxon>
        <taxon>Ascomycota</taxon>
        <taxon>Pezizomycotina</taxon>
        <taxon>Dothideomycetes</taxon>
        <taxon>Pleosporomycetidae</taxon>
        <taxon>Pleosporales</taxon>
        <taxon>Pleosporineae</taxon>
        <taxon>Pleosporaceae</taxon>
        <taxon>Pyrenophora</taxon>
    </lineage>
</organism>
<gene>
    <name evidence="1" type="ORF">PTT_12441</name>
</gene>
<keyword evidence="2" id="KW-1185">Reference proteome</keyword>
<reference evidence="1 2" key="1">
    <citation type="journal article" date="2010" name="Genome Biol.">
        <title>A first genome assembly of the barley fungal pathogen Pyrenophora teres f. teres.</title>
        <authorList>
            <person name="Ellwood S.R."/>
            <person name="Liu Z."/>
            <person name="Syme R.A."/>
            <person name="Lai Z."/>
            <person name="Hane J.K."/>
            <person name="Keiper F."/>
            <person name="Moffat C.S."/>
            <person name="Oliver R.P."/>
            <person name="Friesen T.L."/>
        </authorList>
    </citation>
    <scope>NUCLEOTIDE SEQUENCE [LARGE SCALE GENOMIC DNA]</scope>
    <source>
        <strain evidence="1 2">0-1</strain>
    </source>
</reference>
<dbReference type="EMBL" id="GL535026">
    <property type="protein sequence ID" value="EFQ90863.1"/>
    <property type="molecule type" value="Genomic_DNA"/>
</dbReference>
<proteinExistence type="predicted"/>
<evidence type="ECO:0000313" key="2">
    <source>
        <dbReference type="Proteomes" id="UP000001067"/>
    </source>
</evidence>
<dbReference type="HOGENOM" id="CLU_2470200_0_0_1"/>
<protein>
    <submittedName>
        <fullName evidence="1">Uncharacterized protein</fullName>
    </submittedName>
</protein>
<dbReference type="Proteomes" id="UP000001067">
    <property type="component" value="Unassembled WGS sequence"/>
</dbReference>
<accession>E3RTT6</accession>
<sequence length="88" mass="10134">MVAGPQDDYRGEEAFDSMRRFVLEYALQIDKVLMDIARAEAIVSGKKSWWGVPRMAIVGYEVNKNGRYPAKNKIFYFSLKAEPLFILL</sequence>
<dbReference type="OrthoDB" id="5425374at2759"/>